<feature type="chain" id="PRO_5002853155" evidence="1">
    <location>
        <begin position="19"/>
        <end position="308"/>
    </location>
</feature>
<keyword evidence="1" id="KW-0732">Signal</keyword>
<reference evidence="3 4" key="1">
    <citation type="journal article" date="2008" name="Nature">
        <title>The Phaeodactylum genome reveals the evolutionary history of diatom genomes.</title>
        <authorList>
            <person name="Bowler C."/>
            <person name="Allen A.E."/>
            <person name="Badger J.H."/>
            <person name="Grimwood J."/>
            <person name="Jabbari K."/>
            <person name="Kuo A."/>
            <person name="Maheswari U."/>
            <person name="Martens C."/>
            <person name="Maumus F."/>
            <person name="Otillar R.P."/>
            <person name="Rayko E."/>
            <person name="Salamov A."/>
            <person name="Vandepoele K."/>
            <person name="Beszteri B."/>
            <person name="Gruber A."/>
            <person name="Heijde M."/>
            <person name="Katinka M."/>
            <person name="Mock T."/>
            <person name="Valentin K."/>
            <person name="Verret F."/>
            <person name="Berges J.A."/>
            <person name="Brownlee C."/>
            <person name="Cadoret J.P."/>
            <person name="Chiovitti A."/>
            <person name="Choi C.J."/>
            <person name="Coesel S."/>
            <person name="De Martino A."/>
            <person name="Detter J.C."/>
            <person name="Durkin C."/>
            <person name="Falciatore A."/>
            <person name="Fournet J."/>
            <person name="Haruta M."/>
            <person name="Huysman M.J."/>
            <person name="Jenkins B.D."/>
            <person name="Jiroutova K."/>
            <person name="Jorgensen R.E."/>
            <person name="Joubert Y."/>
            <person name="Kaplan A."/>
            <person name="Kroger N."/>
            <person name="Kroth P.G."/>
            <person name="La Roche J."/>
            <person name="Lindquist E."/>
            <person name="Lommer M."/>
            <person name="Martin-Jezequel V."/>
            <person name="Lopez P.J."/>
            <person name="Lucas S."/>
            <person name="Mangogna M."/>
            <person name="McGinnis K."/>
            <person name="Medlin L.K."/>
            <person name="Montsant A."/>
            <person name="Oudot-Le Secq M.P."/>
            <person name="Napoli C."/>
            <person name="Obornik M."/>
            <person name="Parker M.S."/>
            <person name="Petit J.L."/>
            <person name="Porcel B.M."/>
            <person name="Poulsen N."/>
            <person name="Robison M."/>
            <person name="Rychlewski L."/>
            <person name="Rynearson T.A."/>
            <person name="Schmutz J."/>
            <person name="Shapiro H."/>
            <person name="Siaut M."/>
            <person name="Stanley M."/>
            <person name="Sussman M.R."/>
            <person name="Taylor A.R."/>
            <person name="Vardi A."/>
            <person name="von Dassow P."/>
            <person name="Vyverman W."/>
            <person name="Willis A."/>
            <person name="Wyrwicz L.S."/>
            <person name="Rokhsar D.S."/>
            <person name="Weissenbach J."/>
            <person name="Armbrust E.V."/>
            <person name="Green B.R."/>
            <person name="Van de Peer Y."/>
            <person name="Grigoriev I.V."/>
        </authorList>
    </citation>
    <scope>NUCLEOTIDE SEQUENCE [LARGE SCALE GENOMIC DNA]</scope>
    <source>
        <strain evidence="3 4">CCAP 1055/1</strain>
    </source>
</reference>
<feature type="domain" description="NAD(P)-binding" evidence="2">
    <location>
        <begin position="63"/>
        <end position="236"/>
    </location>
</feature>
<dbReference type="Pfam" id="PF13460">
    <property type="entry name" value="NAD_binding_10"/>
    <property type="match status" value="1"/>
</dbReference>
<accession>B7GAK9</accession>
<evidence type="ECO:0000259" key="2">
    <source>
        <dbReference type="Pfam" id="PF13460"/>
    </source>
</evidence>
<dbReference type="AlphaFoldDB" id="B7GAK9"/>
<dbReference type="PANTHER" id="PTHR15020">
    <property type="entry name" value="FLAVIN REDUCTASE-RELATED"/>
    <property type="match status" value="1"/>
</dbReference>
<dbReference type="STRING" id="556484.B7GAK9"/>
<evidence type="ECO:0000313" key="3">
    <source>
        <dbReference type="EMBL" id="EEC44273.1"/>
    </source>
</evidence>
<dbReference type="HOGENOM" id="CLU_025711_8_0_1"/>
<reference evidence="4" key="2">
    <citation type="submission" date="2008-08" db="EMBL/GenBank/DDBJ databases">
        <authorList>
            <consortium name="Diatom Consortium"/>
            <person name="Grigoriev I."/>
            <person name="Grimwood J."/>
            <person name="Kuo A."/>
            <person name="Otillar R.P."/>
            <person name="Salamov A."/>
            <person name="Detter J.C."/>
            <person name="Lindquist E."/>
            <person name="Shapiro H."/>
            <person name="Lucas S."/>
            <person name="Glavina del Rio T."/>
            <person name="Pitluck S."/>
            <person name="Rokhsar D."/>
            <person name="Bowler C."/>
        </authorList>
    </citation>
    <scope>GENOME REANNOTATION</scope>
    <source>
        <strain evidence="4">CCAP 1055/1</strain>
    </source>
</reference>
<protein>
    <submittedName>
        <fullName evidence="3">Nucleoside-diphosphate-sugar epimerases-like protein</fullName>
    </submittedName>
</protein>
<gene>
    <name evidence="3" type="ORF">PHATRDRAFT_49437</name>
</gene>
<evidence type="ECO:0000256" key="1">
    <source>
        <dbReference type="SAM" id="SignalP"/>
    </source>
</evidence>
<dbReference type="RefSeq" id="XP_002184095.1">
    <property type="nucleotide sequence ID" value="XM_002184059.1"/>
</dbReference>
<dbReference type="InterPro" id="IPR016040">
    <property type="entry name" value="NAD(P)-bd_dom"/>
</dbReference>
<dbReference type="Proteomes" id="UP000000759">
    <property type="component" value="Chromosome 22"/>
</dbReference>
<dbReference type="PANTHER" id="PTHR15020:SF50">
    <property type="entry name" value="UPF0659 PROTEIN YMR090W"/>
    <property type="match status" value="1"/>
</dbReference>
<dbReference type="KEGG" id="pti:PHATRDRAFT_49437"/>
<organism evidence="3 4">
    <name type="scientific">Phaeodactylum tricornutum (strain CCAP 1055/1)</name>
    <dbReference type="NCBI Taxonomy" id="556484"/>
    <lineage>
        <taxon>Eukaryota</taxon>
        <taxon>Sar</taxon>
        <taxon>Stramenopiles</taxon>
        <taxon>Ochrophyta</taxon>
        <taxon>Bacillariophyta</taxon>
        <taxon>Bacillariophyceae</taxon>
        <taxon>Bacillariophycidae</taxon>
        <taxon>Naviculales</taxon>
        <taxon>Phaeodactylaceae</taxon>
        <taxon>Phaeodactylum</taxon>
    </lineage>
</organism>
<dbReference type="GeneID" id="7195802"/>
<dbReference type="PaxDb" id="2850-Phatr49437"/>
<dbReference type="OrthoDB" id="419598at2759"/>
<evidence type="ECO:0000313" key="4">
    <source>
        <dbReference type="Proteomes" id="UP000000759"/>
    </source>
</evidence>
<dbReference type="EMBL" id="CM000624">
    <property type="protein sequence ID" value="EEC44273.1"/>
    <property type="molecule type" value="Genomic_DNA"/>
</dbReference>
<dbReference type="eggNOG" id="KOG1203">
    <property type="taxonomic scope" value="Eukaryota"/>
</dbReference>
<proteinExistence type="predicted"/>
<sequence length="308" mass="32070">MRLSLAVTLISVLGLAAGFLEVAAFSRTTQLVRCESPRSVADAVRNTRLCAALQSGDGVLVIGGTGGVGQLVTQKLAAAAYDVRVASRDPARAAAVLANDNVRVVSLDLLSATPADLDAALQGTAAVVISVGTTAFPTMKWRGGNTPQAIDQEAVTNIAQSARTVPGLKKVVLLTSVGVDRTGEMPFLILNLFGVLDAKKAGEQAVVDAAVHSGFEYAIIRPGRLVGGPYTNPDVAKLLQVQGGAENGVDVQPGDSLLGDCKRDACAEAVVQCLINEECRNVDFSIASNDQPALTNEAWNQAFRSMTR</sequence>
<feature type="signal peptide" evidence="1">
    <location>
        <begin position="1"/>
        <end position="18"/>
    </location>
</feature>
<keyword evidence="4" id="KW-1185">Reference proteome</keyword>
<name>B7GAK9_PHATC</name>
<dbReference type="OMA" id="THIICCT"/>
<dbReference type="SUPFAM" id="SSF51735">
    <property type="entry name" value="NAD(P)-binding Rossmann-fold domains"/>
    <property type="match status" value="1"/>
</dbReference>
<dbReference type="InParanoid" id="B7GAK9"/>
<dbReference type="InterPro" id="IPR036291">
    <property type="entry name" value="NAD(P)-bd_dom_sf"/>
</dbReference>
<dbReference type="Gene3D" id="3.40.50.720">
    <property type="entry name" value="NAD(P)-binding Rossmann-like Domain"/>
    <property type="match status" value="1"/>
</dbReference>